<evidence type="ECO:0000256" key="1">
    <source>
        <dbReference type="ARBA" id="ARBA00005278"/>
    </source>
</evidence>
<organism evidence="4 5">
    <name type="scientific">Paenibacillus montanisoli</name>
    <dbReference type="NCBI Taxonomy" id="2081970"/>
    <lineage>
        <taxon>Bacteria</taxon>
        <taxon>Bacillati</taxon>
        <taxon>Bacillota</taxon>
        <taxon>Bacilli</taxon>
        <taxon>Bacillales</taxon>
        <taxon>Paenibacillaceae</taxon>
        <taxon>Paenibacillus</taxon>
    </lineage>
</organism>
<reference evidence="4 5" key="1">
    <citation type="submission" date="2018-06" db="EMBL/GenBank/DDBJ databases">
        <title>Paenibacillus montanisoli sp. nov., isolated from mountain area soil.</title>
        <authorList>
            <person name="Wu M."/>
        </authorList>
    </citation>
    <scope>NUCLEOTIDE SEQUENCE [LARGE SCALE GENOMIC DNA]</scope>
    <source>
        <strain evidence="4 5">RA17</strain>
    </source>
</reference>
<comment type="similarity">
    <text evidence="1">Belongs to the GerABKA family.</text>
</comment>
<keyword evidence="3" id="KW-0812">Transmembrane</keyword>
<dbReference type="RefSeq" id="WP_112880928.1">
    <property type="nucleotide sequence ID" value="NZ_QLUW01000001.1"/>
</dbReference>
<sequence>MRIRSKGKMPEQPNPTITCDWLHEAVRGCGDVEVRYLQRGKEGSDKQEHYTIWYCVGTVDFHLLQTLLEDSDGIGGIRLDPESSPLITSLDPGEEGKVLFNMLFSGQIVLWKQENGRFYAVDCSNQPSRSIEESTLELAIKGPRDGFVEDIETNIALIRKRLRTPKMRLEWFTIGSESQTTIALLSMNGITSEAAVKEARRRLNGIEIAVLHGAGELEEIITDRSLALVPLLDYVGRPDFVVQSLMNGRFAILVDGSPAALIAPVNISLLVKSPEDAYQPFYFVAFERTLRLISFLFAGMLPGFYLGLLAFNNDQLPFALLATITMSRIGLPLSPQMELIIMMVMFEIFREAGVRLPRAVGQTVTVVGGLIVGDAAIRAGLTSPTMLVITAVTAVSTFTLVNQSLNGSVTVFRFFIMFAAAFLGLFGFFLALFGVLLYLCTLESFGLPFMKPLAPFEFKKMLTAVWQLPWKYRVKRRVP</sequence>
<keyword evidence="5" id="KW-1185">Reference proteome</keyword>
<evidence type="ECO:0000256" key="2">
    <source>
        <dbReference type="ARBA" id="ARBA00023136"/>
    </source>
</evidence>
<feature type="transmembrane region" description="Helical" evidence="3">
    <location>
        <begin position="414"/>
        <end position="439"/>
    </location>
</feature>
<dbReference type="PIRSF" id="PIRSF005690">
    <property type="entry name" value="GerBA"/>
    <property type="match status" value="1"/>
</dbReference>
<comment type="caution">
    <text evidence="4">The sequence shown here is derived from an EMBL/GenBank/DDBJ whole genome shotgun (WGS) entry which is preliminary data.</text>
</comment>
<accession>A0A328UA57</accession>
<dbReference type="GO" id="GO:0009847">
    <property type="term" value="P:spore germination"/>
    <property type="evidence" value="ECO:0007669"/>
    <property type="project" value="InterPro"/>
</dbReference>
<dbReference type="InterPro" id="IPR004995">
    <property type="entry name" value="Spore_Ger"/>
</dbReference>
<evidence type="ECO:0000256" key="3">
    <source>
        <dbReference type="SAM" id="Phobius"/>
    </source>
</evidence>
<protein>
    <submittedName>
        <fullName evidence="4">Spore germination protein</fullName>
    </submittedName>
</protein>
<name>A0A328UA57_9BACL</name>
<dbReference type="AlphaFoldDB" id="A0A328UA57"/>
<dbReference type="Pfam" id="PF03323">
    <property type="entry name" value="GerA"/>
    <property type="match status" value="1"/>
</dbReference>
<feature type="transmembrane region" description="Helical" evidence="3">
    <location>
        <begin position="383"/>
        <end position="402"/>
    </location>
</feature>
<evidence type="ECO:0000313" key="5">
    <source>
        <dbReference type="Proteomes" id="UP000249260"/>
    </source>
</evidence>
<gene>
    <name evidence="4" type="ORF">DL346_04935</name>
</gene>
<dbReference type="OrthoDB" id="1726708at2"/>
<evidence type="ECO:0000313" key="4">
    <source>
        <dbReference type="EMBL" id="RAP77805.1"/>
    </source>
</evidence>
<keyword evidence="2 3" id="KW-0472">Membrane</keyword>
<dbReference type="Proteomes" id="UP000249260">
    <property type="component" value="Unassembled WGS sequence"/>
</dbReference>
<dbReference type="EMBL" id="QLUW01000001">
    <property type="protein sequence ID" value="RAP77805.1"/>
    <property type="molecule type" value="Genomic_DNA"/>
</dbReference>
<proteinExistence type="inferred from homology"/>
<feature type="transmembrane region" description="Helical" evidence="3">
    <location>
        <begin position="292"/>
        <end position="311"/>
    </location>
</feature>
<dbReference type="PANTHER" id="PTHR22550">
    <property type="entry name" value="SPORE GERMINATION PROTEIN"/>
    <property type="match status" value="1"/>
</dbReference>
<dbReference type="PANTHER" id="PTHR22550:SF5">
    <property type="entry name" value="LEUCINE ZIPPER PROTEIN 4"/>
    <property type="match status" value="1"/>
</dbReference>
<dbReference type="InterPro" id="IPR050768">
    <property type="entry name" value="UPF0353/GerABKA_families"/>
</dbReference>
<keyword evidence="3" id="KW-1133">Transmembrane helix</keyword>
<dbReference type="GO" id="GO:0016020">
    <property type="term" value="C:membrane"/>
    <property type="evidence" value="ECO:0007669"/>
    <property type="project" value="InterPro"/>
</dbReference>